<gene>
    <name evidence="3" type="ORF">Q764_14200</name>
</gene>
<accession>A0A0A2M199</accession>
<evidence type="ECO:0000313" key="3">
    <source>
        <dbReference type="EMBL" id="KGO85208.1"/>
    </source>
</evidence>
<sequence>MKNYRYWYIAYIVFAIIIYFCLSKKLSIADTDVSGKISLIASISELLGLSIALTEIFVINNLYTEIKNKFQNLFTFRESIDSINLISSVLQDISNNKYSIAIYKLETIRDSYQGLFPVEIIEDTLSEERRNIDKLNNIITKITLKESQSGKLKKELEKNYIDFLLKLNINFNNISNNLKEELL</sequence>
<keyword evidence="2" id="KW-0472">Membrane</keyword>
<protein>
    <submittedName>
        <fullName evidence="3">Uncharacterized protein</fullName>
    </submittedName>
</protein>
<dbReference type="EMBL" id="JRLW01000053">
    <property type="protein sequence ID" value="KGO85208.1"/>
    <property type="molecule type" value="Genomic_DNA"/>
</dbReference>
<evidence type="ECO:0000256" key="1">
    <source>
        <dbReference type="SAM" id="Coils"/>
    </source>
</evidence>
<reference evidence="3 4" key="1">
    <citation type="submission" date="2013-09" db="EMBL/GenBank/DDBJ databases">
        <authorList>
            <person name="Zeng Z."/>
            <person name="Chen C."/>
        </authorList>
    </citation>
    <scope>NUCLEOTIDE SEQUENCE [LARGE SCALE GENOMIC DNA]</scope>
    <source>
        <strain evidence="3 4">GH29-5</strain>
    </source>
</reference>
<evidence type="ECO:0000313" key="4">
    <source>
        <dbReference type="Proteomes" id="UP000030121"/>
    </source>
</evidence>
<dbReference type="OrthoDB" id="9788394at2"/>
<dbReference type="STRING" id="1121899.GCA_000430025_02737"/>
<feature type="transmembrane region" description="Helical" evidence="2">
    <location>
        <begin position="6"/>
        <end position="22"/>
    </location>
</feature>
<dbReference type="AlphaFoldDB" id="A0A0A2M199"/>
<feature type="transmembrane region" description="Helical" evidence="2">
    <location>
        <begin position="43"/>
        <end position="63"/>
    </location>
</feature>
<feature type="coiled-coil region" evidence="1">
    <location>
        <begin position="118"/>
        <end position="145"/>
    </location>
</feature>
<organism evidence="3 4">
    <name type="scientific">Flavobacterium suncheonense GH29-5 = DSM 17707</name>
    <dbReference type="NCBI Taxonomy" id="1121899"/>
    <lineage>
        <taxon>Bacteria</taxon>
        <taxon>Pseudomonadati</taxon>
        <taxon>Bacteroidota</taxon>
        <taxon>Flavobacteriia</taxon>
        <taxon>Flavobacteriales</taxon>
        <taxon>Flavobacteriaceae</taxon>
        <taxon>Flavobacterium</taxon>
    </lineage>
</organism>
<keyword evidence="1" id="KW-0175">Coiled coil</keyword>
<keyword evidence="4" id="KW-1185">Reference proteome</keyword>
<name>A0A0A2M199_9FLAO</name>
<dbReference type="Proteomes" id="UP000030121">
    <property type="component" value="Unassembled WGS sequence"/>
</dbReference>
<comment type="caution">
    <text evidence="3">The sequence shown here is derived from an EMBL/GenBank/DDBJ whole genome shotgun (WGS) entry which is preliminary data.</text>
</comment>
<evidence type="ECO:0000256" key="2">
    <source>
        <dbReference type="SAM" id="Phobius"/>
    </source>
</evidence>
<dbReference type="RefSeq" id="WP_026981020.1">
    <property type="nucleotide sequence ID" value="NZ_AUCZ01000039.1"/>
</dbReference>
<keyword evidence="2" id="KW-1133">Transmembrane helix</keyword>
<proteinExistence type="predicted"/>
<keyword evidence="2" id="KW-0812">Transmembrane</keyword>